<dbReference type="Proteomes" id="UP000092574">
    <property type="component" value="Chromosome"/>
</dbReference>
<reference evidence="2" key="1">
    <citation type="submission" date="2017-04" db="EMBL/GenBank/DDBJ databases">
        <title>Complete Genome Sequences of Twelve Strains of a Stable Defined Moderately Diverse Mouse Microbiota 2 (sDMDMm2).</title>
        <authorList>
            <person name="Uchimura Y."/>
            <person name="Wyss M."/>
            <person name="Brugiroux S."/>
            <person name="Limenitakis J.P."/>
            <person name="Stecher B."/>
            <person name="McCoy K.D."/>
            <person name="Macpherson A.J."/>
        </authorList>
    </citation>
    <scope>NUCLEOTIDE SEQUENCE</scope>
    <source>
        <strain evidence="2">YL58</strain>
    </source>
</reference>
<sequence>MSKKISIFEKVLYGSGDIGLNAMYTLFSSYVLYFYTDVIGMNAAIIGSVILASKIFDGISDLIAGQWIDTHKGKGGHCIPILMKWSIPLVVTSVLVFLVPDTSIAVRVLFAFVTYNLFNTVMYTFVGLAHNTLASYATDDSVARSQMLCYKMLFAAATQMVMANAILPLVELFGGQKSQGAWVKASLVFSLAGLVFLYLNAFFVKERVDNEAQPENILQSVKVAFRNKYWLMTVVIQICCSLQLMFNLSISVYYLQNVVGNLALMGTYVTLSNLPGVIVMIVLPSFLHKMSKRNLALMGTVLCLGAQIVFCAAPNDNIGILLGTALTRGIGFAFIMGLVNAMTGDTIEYGEWKTGVRVQGVLFSAKSVSEKLAQGILTSAFGFFLTAIGYNGLADVQAASAISGIDTFFRFVPLGVYIILIVILIFYRLDREFPSIQKELESRKASKTQ</sequence>
<evidence type="ECO:0000313" key="2">
    <source>
        <dbReference type="EMBL" id="ANU77166.1"/>
    </source>
</evidence>
<dbReference type="PANTHER" id="PTHR11328:SF24">
    <property type="entry name" value="MAJOR FACILITATOR SUPERFAMILY (MFS) PROFILE DOMAIN-CONTAINING PROTEIN"/>
    <property type="match status" value="1"/>
</dbReference>
<dbReference type="EMBL" id="CP015405">
    <property type="protein sequence ID" value="ANU77166.1"/>
    <property type="molecule type" value="Genomic_DNA"/>
</dbReference>
<dbReference type="SUPFAM" id="SSF103473">
    <property type="entry name" value="MFS general substrate transporter"/>
    <property type="match status" value="1"/>
</dbReference>
<keyword evidence="3" id="KW-1185">Reference proteome</keyword>
<dbReference type="InterPro" id="IPR036259">
    <property type="entry name" value="MFS_trans_sf"/>
</dbReference>
<evidence type="ECO:0000313" key="3">
    <source>
        <dbReference type="Proteomes" id="UP000092574"/>
    </source>
</evidence>
<feature type="transmembrane region" description="Helical" evidence="1">
    <location>
        <begin position="295"/>
        <end position="313"/>
    </location>
</feature>
<protein>
    <submittedName>
        <fullName evidence="2">MFS transporter</fullName>
    </submittedName>
</protein>
<accession>A0A1C7IBW3</accession>
<organism evidence="2 3">
    <name type="scientific">Blautia pseudococcoides</name>
    <dbReference type="NCBI Taxonomy" id="1796616"/>
    <lineage>
        <taxon>Bacteria</taxon>
        <taxon>Bacillati</taxon>
        <taxon>Bacillota</taxon>
        <taxon>Clostridia</taxon>
        <taxon>Lachnospirales</taxon>
        <taxon>Lachnospiraceae</taxon>
        <taxon>Blautia</taxon>
    </lineage>
</organism>
<feature type="transmembrane region" description="Helical" evidence="1">
    <location>
        <begin position="77"/>
        <end position="98"/>
    </location>
</feature>
<dbReference type="OrthoDB" id="9764596at2"/>
<keyword evidence="1" id="KW-0812">Transmembrane</keyword>
<name>A0A1C7IBW3_9FIRM</name>
<feature type="transmembrane region" description="Helical" evidence="1">
    <location>
        <begin position="372"/>
        <end position="391"/>
    </location>
</feature>
<feature type="transmembrane region" description="Helical" evidence="1">
    <location>
        <begin position="148"/>
        <end position="170"/>
    </location>
</feature>
<dbReference type="PANTHER" id="PTHR11328">
    <property type="entry name" value="MAJOR FACILITATOR SUPERFAMILY DOMAIN-CONTAINING PROTEIN"/>
    <property type="match status" value="1"/>
</dbReference>
<dbReference type="GO" id="GO:0005886">
    <property type="term" value="C:plasma membrane"/>
    <property type="evidence" value="ECO:0007669"/>
    <property type="project" value="TreeGrafter"/>
</dbReference>
<dbReference type="Pfam" id="PF13347">
    <property type="entry name" value="MFS_2"/>
    <property type="match status" value="1"/>
</dbReference>
<feature type="transmembrane region" description="Helical" evidence="1">
    <location>
        <begin position="104"/>
        <end position="128"/>
    </location>
</feature>
<dbReference type="InterPro" id="IPR039672">
    <property type="entry name" value="MFS_2"/>
</dbReference>
<gene>
    <name evidence="2" type="ORF">A4V09_16200</name>
</gene>
<dbReference type="GO" id="GO:0015293">
    <property type="term" value="F:symporter activity"/>
    <property type="evidence" value="ECO:0007669"/>
    <property type="project" value="InterPro"/>
</dbReference>
<dbReference type="AlphaFoldDB" id="A0A1C7IBW3"/>
<keyword evidence="1" id="KW-1133">Transmembrane helix</keyword>
<feature type="transmembrane region" description="Helical" evidence="1">
    <location>
        <begin position="319"/>
        <end position="339"/>
    </location>
</feature>
<dbReference type="GO" id="GO:0006814">
    <property type="term" value="P:sodium ion transport"/>
    <property type="evidence" value="ECO:0007669"/>
    <property type="project" value="InterPro"/>
</dbReference>
<evidence type="ECO:0000256" key="1">
    <source>
        <dbReference type="SAM" id="Phobius"/>
    </source>
</evidence>
<dbReference type="STRING" id="1796616.A4V09_16200"/>
<dbReference type="InterPro" id="IPR001927">
    <property type="entry name" value="Na/Gal_symport"/>
</dbReference>
<dbReference type="NCBIfam" id="TIGR00792">
    <property type="entry name" value="gph"/>
    <property type="match status" value="1"/>
</dbReference>
<feature type="transmembrane region" description="Helical" evidence="1">
    <location>
        <begin position="411"/>
        <end position="429"/>
    </location>
</feature>
<feature type="transmembrane region" description="Helical" evidence="1">
    <location>
        <begin position="229"/>
        <end position="256"/>
    </location>
</feature>
<dbReference type="Gene3D" id="1.20.1250.20">
    <property type="entry name" value="MFS general substrate transporter like domains"/>
    <property type="match status" value="2"/>
</dbReference>
<dbReference type="KEGG" id="byl:A4V09_16200"/>
<dbReference type="RefSeq" id="WP_065543296.1">
    <property type="nucleotide sequence ID" value="NZ_CP015405.2"/>
</dbReference>
<proteinExistence type="predicted"/>
<feature type="transmembrane region" description="Helical" evidence="1">
    <location>
        <begin position="182"/>
        <end position="203"/>
    </location>
</feature>
<feature type="transmembrane region" description="Helical" evidence="1">
    <location>
        <begin position="39"/>
        <end position="56"/>
    </location>
</feature>
<dbReference type="GO" id="GO:0008643">
    <property type="term" value="P:carbohydrate transport"/>
    <property type="evidence" value="ECO:0007669"/>
    <property type="project" value="InterPro"/>
</dbReference>
<feature type="transmembrane region" description="Helical" evidence="1">
    <location>
        <begin position="262"/>
        <end position="283"/>
    </location>
</feature>
<keyword evidence="1" id="KW-0472">Membrane</keyword>